<reference evidence="1 2" key="1">
    <citation type="submission" date="2018-05" db="EMBL/GenBank/DDBJ databases">
        <title>Genomic Encyclopedia of Type Strains, Phase III (KMG-III): the genomes of soil and plant-associated and newly described type strains.</title>
        <authorList>
            <person name="Whitman W."/>
        </authorList>
    </citation>
    <scope>NUCLEOTIDE SEQUENCE [LARGE SCALE GENOMIC DNA]</scope>
    <source>
        <strain evidence="1 2">CECT 5696</strain>
    </source>
</reference>
<dbReference type="Pfam" id="PF13419">
    <property type="entry name" value="HAD_2"/>
    <property type="match status" value="1"/>
</dbReference>
<dbReference type="GO" id="GO:0005829">
    <property type="term" value="C:cytosol"/>
    <property type="evidence" value="ECO:0007669"/>
    <property type="project" value="TreeGrafter"/>
</dbReference>
<dbReference type="SFLD" id="SFLDG01135">
    <property type="entry name" value="C1.5.6:_HAD__Beta-PGM__Phospha"/>
    <property type="match status" value="1"/>
</dbReference>
<evidence type="ECO:0000313" key="1">
    <source>
        <dbReference type="EMBL" id="PWW02854.1"/>
    </source>
</evidence>
<dbReference type="InterPro" id="IPR050155">
    <property type="entry name" value="HAD-like_hydrolase_sf"/>
</dbReference>
<gene>
    <name evidence="1" type="ORF">DFQ01_108131</name>
</gene>
<proteinExistence type="predicted"/>
<accession>A0A2V2YTT8</accession>
<dbReference type="Proteomes" id="UP000246635">
    <property type="component" value="Unassembled WGS sequence"/>
</dbReference>
<dbReference type="InterPro" id="IPR006439">
    <property type="entry name" value="HAD-SF_hydro_IA"/>
</dbReference>
<name>A0A2V2YTT8_9BACL</name>
<dbReference type="FunFam" id="3.40.50.1000:FF:000022">
    <property type="entry name" value="Phosphoglycolate phosphatase"/>
    <property type="match status" value="1"/>
</dbReference>
<organism evidence="1 2">
    <name type="scientific">Paenibacillus cellulosilyticus</name>
    <dbReference type="NCBI Taxonomy" id="375489"/>
    <lineage>
        <taxon>Bacteria</taxon>
        <taxon>Bacillati</taxon>
        <taxon>Bacillota</taxon>
        <taxon>Bacilli</taxon>
        <taxon>Bacillales</taxon>
        <taxon>Paenibacillaceae</taxon>
        <taxon>Paenibacillus</taxon>
    </lineage>
</organism>
<keyword evidence="2" id="KW-1185">Reference proteome</keyword>
<dbReference type="InterPro" id="IPR041492">
    <property type="entry name" value="HAD_2"/>
</dbReference>
<evidence type="ECO:0000313" key="2">
    <source>
        <dbReference type="Proteomes" id="UP000246635"/>
    </source>
</evidence>
<dbReference type="NCBIfam" id="TIGR01549">
    <property type="entry name" value="HAD-SF-IA-v1"/>
    <property type="match status" value="1"/>
</dbReference>
<dbReference type="InterPro" id="IPR036412">
    <property type="entry name" value="HAD-like_sf"/>
</dbReference>
<dbReference type="SUPFAM" id="SSF56784">
    <property type="entry name" value="HAD-like"/>
    <property type="match status" value="1"/>
</dbReference>
<protein>
    <submittedName>
        <fullName evidence="1">Phosphoglycolate phosphatase/AHBA synthesis associated protein</fullName>
    </submittedName>
</protein>
<dbReference type="Gene3D" id="1.10.150.240">
    <property type="entry name" value="Putative phosphatase, domain 2"/>
    <property type="match status" value="1"/>
</dbReference>
<dbReference type="InterPro" id="IPR023214">
    <property type="entry name" value="HAD_sf"/>
</dbReference>
<comment type="caution">
    <text evidence="1">The sequence shown here is derived from an EMBL/GenBank/DDBJ whole genome shotgun (WGS) entry which is preliminary data.</text>
</comment>
<dbReference type="Gene3D" id="3.40.50.1000">
    <property type="entry name" value="HAD superfamily/HAD-like"/>
    <property type="match status" value="1"/>
</dbReference>
<dbReference type="RefSeq" id="WP_110044337.1">
    <property type="nucleotide sequence ID" value="NZ_CP054612.1"/>
</dbReference>
<dbReference type="SFLD" id="SFLDG01129">
    <property type="entry name" value="C1.5:_HAD__Beta-PGM__Phosphata"/>
    <property type="match status" value="1"/>
</dbReference>
<dbReference type="InterPro" id="IPR023198">
    <property type="entry name" value="PGP-like_dom2"/>
</dbReference>
<dbReference type="OrthoDB" id="9792518at2"/>
<dbReference type="PANTHER" id="PTHR43434">
    <property type="entry name" value="PHOSPHOGLYCOLATE PHOSPHATASE"/>
    <property type="match status" value="1"/>
</dbReference>
<dbReference type="SFLD" id="SFLDS00003">
    <property type="entry name" value="Haloacid_Dehalogenase"/>
    <property type="match status" value="1"/>
</dbReference>
<dbReference type="AlphaFoldDB" id="A0A2V2YTT8"/>
<dbReference type="GO" id="GO:0008967">
    <property type="term" value="F:phosphoglycolate phosphatase activity"/>
    <property type="evidence" value="ECO:0007669"/>
    <property type="project" value="TreeGrafter"/>
</dbReference>
<dbReference type="NCBIfam" id="TIGR01509">
    <property type="entry name" value="HAD-SF-IA-v3"/>
    <property type="match status" value="1"/>
</dbReference>
<dbReference type="EMBL" id="QGTQ01000008">
    <property type="protein sequence ID" value="PWW02854.1"/>
    <property type="molecule type" value="Genomic_DNA"/>
</dbReference>
<sequence>MKTILFDFDGVIIDSEYVIRAAFTLSYREFIGSGEPPVDEYLRNMGDSFPNIMRKMNLPIEMHEHFCSYSRRLINLVPLHAHVREVLDYFQSRGFKMGIVTGKDRMRTLEMLERHEIGHYFGTVVAGDDVSNPKPHAEPILKALAELGAKPDDAIMLGDADNDIMAARNAKVRSCAALWGVSSEEELRSVNPDYMVHDMLSFQQLMMNQLQPVTASRD</sequence>
<dbReference type="GO" id="GO:0006281">
    <property type="term" value="P:DNA repair"/>
    <property type="evidence" value="ECO:0007669"/>
    <property type="project" value="TreeGrafter"/>
</dbReference>
<dbReference type="PANTHER" id="PTHR43434:SF1">
    <property type="entry name" value="PHOSPHOGLYCOLATE PHOSPHATASE"/>
    <property type="match status" value="1"/>
</dbReference>